<dbReference type="Gene3D" id="3.40.630.40">
    <property type="entry name" value="Zn-dependent exopeptidases"/>
    <property type="match status" value="1"/>
</dbReference>
<dbReference type="InterPro" id="IPR002508">
    <property type="entry name" value="MurNAc-LAA_cat"/>
</dbReference>
<proteinExistence type="predicted"/>
<feature type="region of interest" description="Disordered" evidence="2">
    <location>
        <begin position="1"/>
        <end position="21"/>
    </location>
</feature>
<keyword evidence="1" id="KW-0378">Hydrolase</keyword>
<dbReference type="Pfam" id="PF01520">
    <property type="entry name" value="Amidase_3"/>
    <property type="match status" value="1"/>
</dbReference>
<evidence type="ECO:0000256" key="1">
    <source>
        <dbReference type="ARBA" id="ARBA00022801"/>
    </source>
</evidence>
<comment type="caution">
    <text evidence="4">The sequence shown here is derived from an EMBL/GenBank/DDBJ whole genome shotgun (WGS) entry which is preliminary data.</text>
</comment>
<dbReference type="Proteomes" id="UP001595733">
    <property type="component" value="Unassembled WGS sequence"/>
</dbReference>
<organism evidence="4 5">
    <name type="scientific">Chryseomicrobium palamuruense</name>
    <dbReference type="NCBI Taxonomy" id="682973"/>
    <lineage>
        <taxon>Bacteria</taxon>
        <taxon>Bacillati</taxon>
        <taxon>Bacillota</taxon>
        <taxon>Bacilli</taxon>
        <taxon>Bacillales</taxon>
        <taxon>Caryophanaceae</taxon>
        <taxon>Chryseomicrobium</taxon>
    </lineage>
</organism>
<reference evidence="5" key="1">
    <citation type="journal article" date="2019" name="Int. J. Syst. Evol. Microbiol.">
        <title>The Global Catalogue of Microorganisms (GCM) 10K type strain sequencing project: providing services to taxonomists for standard genome sequencing and annotation.</title>
        <authorList>
            <consortium name="The Broad Institute Genomics Platform"/>
            <consortium name="The Broad Institute Genome Sequencing Center for Infectious Disease"/>
            <person name="Wu L."/>
            <person name="Ma J."/>
        </authorList>
    </citation>
    <scope>NUCLEOTIDE SEQUENCE [LARGE SCALE GENOMIC DNA]</scope>
    <source>
        <strain evidence="5">CCUG 50353</strain>
    </source>
</reference>
<dbReference type="RefSeq" id="WP_378141530.1">
    <property type="nucleotide sequence ID" value="NZ_JBHSEF010000022.1"/>
</dbReference>
<gene>
    <name evidence="4" type="ORF">ACFO0S_08905</name>
</gene>
<dbReference type="CDD" id="cd02696">
    <property type="entry name" value="MurNAc-LAA"/>
    <property type="match status" value="1"/>
</dbReference>
<dbReference type="SUPFAM" id="SSF53187">
    <property type="entry name" value="Zn-dependent exopeptidases"/>
    <property type="match status" value="1"/>
</dbReference>
<dbReference type="PANTHER" id="PTHR30404">
    <property type="entry name" value="N-ACETYLMURAMOYL-L-ALANINE AMIDASE"/>
    <property type="match status" value="1"/>
</dbReference>
<dbReference type="EMBL" id="JBHSEF010000022">
    <property type="protein sequence ID" value="MFC4355163.1"/>
    <property type="molecule type" value="Genomic_DNA"/>
</dbReference>
<dbReference type="InterPro" id="IPR050695">
    <property type="entry name" value="N-acetylmuramoyl_amidase_3"/>
</dbReference>
<evidence type="ECO:0000259" key="3">
    <source>
        <dbReference type="SMART" id="SM00646"/>
    </source>
</evidence>
<protein>
    <submittedName>
        <fullName evidence="4">N-acetylmuramoyl-L-alanine amidase</fullName>
    </submittedName>
</protein>
<sequence length="179" mass="19944">MHLLIDPGHGPTTPGKRSPDGKLREFECNYHISLFIQQYLKGKIECSLTTTGKRDVPLWERSQMANQLNVDVYVSIHANAFGSHWNAVSGIETYVSKGASPASIQLAKSVQKNLVNLTGRLDRGVKQAEFHVLTRTKMPAILVEVGFMTHRIECALLLTEAYQKKCAQAIARALEEQLL</sequence>
<evidence type="ECO:0000256" key="2">
    <source>
        <dbReference type="SAM" id="MobiDB-lite"/>
    </source>
</evidence>
<dbReference type="PANTHER" id="PTHR30404:SF0">
    <property type="entry name" value="N-ACETYLMURAMOYL-L-ALANINE AMIDASE AMIC"/>
    <property type="match status" value="1"/>
</dbReference>
<evidence type="ECO:0000313" key="4">
    <source>
        <dbReference type="EMBL" id="MFC4355163.1"/>
    </source>
</evidence>
<dbReference type="SMART" id="SM00646">
    <property type="entry name" value="Ami_3"/>
    <property type="match status" value="1"/>
</dbReference>
<name>A0ABV8UUZ5_9BACL</name>
<accession>A0ABV8UUZ5</accession>
<feature type="domain" description="MurNAc-LAA" evidence="3">
    <location>
        <begin position="62"/>
        <end position="175"/>
    </location>
</feature>
<evidence type="ECO:0000313" key="5">
    <source>
        <dbReference type="Proteomes" id="UP001595733"/>
    </source>
</evidence>
<keyword evidence="5" id="KW-1185">Reference proteome</keyword>